<dbReference type="Gene3D" id="1.20.58.1460">
    <property type="match status" value="1"/>
</dbReference>
<dbReference type="Gene3D" id="1.10.10.10">
    <property type="entry name" value="Winged helix-like DNA-binding domain superfamily/Winged helix DNA-binding domain"/>
    <property type="match status" value="1"/>
</dbReference>
<accession>A0A3A4NPD3</accession>
<sequence length="304" mass="34591">MKRPLIKLTQLMDIQRFILFAFSQGETMRLGEAVELGELFGKSPSSVRGCVSRLARLGLLTRIASGRNTAEYALSPRGKRLAAEVIDRFKHLHSIVENRDHWDGTWTLISFNIPEKMRERRDRLREGLKELGFGQASAGVWIAPRDKSESVSLLASRLGVVHDIIVSLTRDIRMGGFPVAERVGEIWPLDALNRKCKVMGQKMEVRIKKVRKAVESGRPPGAREAFLELFTVFSEAAELVSHDPSLPRELLPRDWLGLYVQDLIHEHFHLIHGLETGDAYAYLLRLPDELDIPRPARPHRRNRS</sequence>
<evidence type="ECO:0000259" key="1">
    <source>
        <dbReference type="Pfam" id="PF07848"/>
    </source>
</evidence>
<dbReference type="InterPro" id="IPR012906">
    <property type="entry name" value="PaaX-like_N"/>
</dbReference>
<gene>
    <name evidence="4" type="ORF">C4520_08335</name>
</gene>
<dbReference type="InterPro" id="IPR048846">
    <property type="entry name" value="PaaX-like_central"/>
</dbReference>
<dbReference type="AlphaFoldDB" id="A0A3A4NPD3"/>
<dbReference type="InterPro" id="IPR036388">
    <property type="entry name" value="WH-like_DNA-bd_sf"/>
</dbReference>
<evidence type="ECO:0000259" key="2">
    <source>
        <dbReference type="Pfam" id="PF08223"/>
    </source>
</evidence>
<evidence type="ECO:0008006" key="6">
    <source>
        <dbReference type="Google" id="ProtNLM"/>
    </source>
</evidence>
<organism evidence="4 5">
    <name type="scientific">Abyssobacteria bacterium (strain SURF_5)</name>
    <dbReference type="NCBI Taxonomy" id="2093360"/>
    <lineage>
        <taxon>Bacteria</taxon>
        <taxon>Pseudomonadati</taxon>
        <taxon>Candidatus Hydrogenedentota</taxon>
        <taxon>Candidatus Abyssobacteria</taxon>
    </lineage>
</organism>
<feature type="domain" description="Transcriptional repressor PaaX-like N-terminal" evidence="1">
    <location>
        <begin position="24"/>
        <end position="78"/>
    </location>
</feature>
<dbReference type="PANTHER" id="PTHR30319:SF1">
    <property type="entry name" value="TRANSCRIPTIONAL REPRESSOR PAAX"/>
    <property type="match status" value="1"/>
</dbReference>
<dbReference type="Gene3D" id="3.30.70.2650">
    <property type="match status" value="1"/>
</dbReference>
<proteinExistence type="predicted"/>
<dbReference type="Pfam" id="PF20803">
    <property type="entry name" value="PaaX_M"/>
    <property type="match status" value="1"/>
</dbReference>
<dbReference type="InterPro" id="IPR036390">
    <property type="entry name" value="WH_DNA-bd_sf"/>
</dbReference>
<evidence type="ECO:0000313" key="5">
    <source>
        <dbReference type="Proteomes" id="UP000265882"/>
    </source>
</evidence>
<dbReference type="Pfam" id="PF08223">
    <property type="entry name" value="PaaX_C"/>
    <property type="match status" value="1"/>
</dbReference>
<dbReference type="PIRSF" id="PIRSF020623">
    <property type="entry name" value="PaaX"/>
    <property type="match status" value="1"/>
</dbReference>
<comment type="caution">
    <text evidence="4">The sequence shown here is derived from an EMBL/GenBank/DDBJ whole genome shotgun (WGS) entry which is preliminary data.</text>
</comment>
<dbReference type="GO" id="GO:0006351">
    <property type="term" value="P:DNA-templated transcription"/>
    <property type="evidence" value="ECO:0007669"/>
    <property type="project" value="InterPro"/>
</dbReference>
<dbReference type="InterPro" id="IPR011965">
    <property type="entry name" value="PaaX_trns_reg"/>
</dbReference>
<dbReference type="Proteomes" id="UP000265882">
    <property type="component" value="Unassembled WGS sequence"/>
</dbReference>
<evidence type="ECO:0000259" key="3">
    <source>
        <dbReference type="Pfam" id="PF20803"/>
    </source>
</evidence>
<evidence type="ECO:0000313" key="4">
    <source>
        <dbReference type="EMBL" id="RJP22307.1"/>
    </source>
</evidence>
<feature type="domain" description="Transcriptional repressor PaaX-like central Cas2-like" evidence="3">
    <location>
        <begin position="100"/>
        <end position="166"/>
    </location>
</feature>
<feature type="domain" description="Transcriptional repressor PaaX-like C-terminal" evidence="2">
    <location>
        <begin position="187"/>
        <end position="268"/>
    </location>
</feature>
<dbReference type="Pfam" id="PF07848">
    <property type="entry name" value="PaaX"/>
    <property type="match status" value="1"/>
</dbReference>
<dbReference type="PANTHER" id="PTHR30319">
    <property type="entry name" value="PHENYLACETIC ACID REGULATOR-RELATED TRANSCRIPTIONAL REPRESSOR"/>
    <property type="match status" value="1"/>
</dbReference>
<reference evidence="4 5" key="1">
    <citation type="journal article" date="2017" name="ISME J.">
        <title>Energy and carbon metabolisms in a deep terrestrial subsurface fluid microbial community.</title>
        <authorList>
            <person name="Momper L."/>
            <person name="Jungbluth S.P."/>
            <person name="Lee M.D."/>
            <person name="Amend J.P."/>
        </authorList>
    </citation>
    <scope>NUCLEOTIDE SEQUENCE [LARGE SCALE GENOMIC DNA]</scope>
    <source>
        <strain evidence="4">SURF_5</strain>
    </source>
</reference>
<protein>
    <recommendedName>
        <fullName evidence="6">Phenylacetic acid degradation operon negative regulatory protein PaaX</fullName>
    </recommendedName>
</protein>
<dbReference type="InterPro" id="IPR013225">
    <property type="entry name" value="PaaX_C"/>
</dbReference>
<dbReference type="EMBL" id="QZKU01000059">
    <property type="protein sequence ID" value="RJP22307.1"/>
    <property type="molecule type" value="Genomic_DNA"/>
</dbReference>
<dbReference type="SUPFAM" id="SSF46785">
    <property type="entry name" value="Winged helix' DNA-binding domain"/>
    <property type="match status" value="1"/>
</dbReference>
<name>A0A3A4NPD3_ABYX5</name>